<protein>
    <submittedName>
        <fullName evidence="1">GDYXXLXY domain-containing protein</fullName>
    </submittedName>
</protein>
<dbReference type="AlphaFoldDB" id="A0A412GCL0"/>
<reference evidence="1 4" key="1">
    <citation type="journal article" date="2019" name="Nat. Med.">
        <title>A library of human gut bacterial isolates paired with longitudinal multiomics data enables mechanistic microbiome research.</title>
        <authorList>
            <person name="Poyet M."/>
            <person name="Groussin M."/>
            <person name="Gibbons S.M."/>
            <person name="Avila-Pacheco J."/>
            <person name="Jiang X."/>
            <person name="Kearney S.M."/>
            <person name="Perrotta A.R."/>
            <person name="Berdy B."/>
            <person name="Zhao S."/>
            <person name="Lieberman T.D."/>
            <person name="Swanson P.K."/>
            <person name="Smith M."/>
            <person name="Roesemann S."/>
            <person name="Alexander J.E."/>
            <person name="Rich S.A."/>
            <person name="Livny J."/>
            <person name="Vlamakis H."/>
            <person name="Clish C."/>
            <person name="Bullock K."/>
            <person name="Deik A."/>
            <person name="Scott J."/>
            <person name="Pierce K.A."/>
            <person name="Xavier R.J."/>
            <person name="Alm E.J."/>
        </authorList>
    </citation>
    <scope>NUCLEOTIDE SEQUENCE [LARGE SCALE GENOMIC DNA]</scope>
    <source>
        <strain evidence="1 4">BIOML-A162</strain>
    </source>
</reference>
<dbReference type="Proteomes" id="UP001156218">
    <property type="component" value="Chromosome"/>
</dbReference>
<sequence length="168" mass="19510">MKKYSRILIIANLILLLGYFNWSVYQKEQTLKEGQLVLLQLAPVDPRSLMQGDYMRLNYKEANSELINRQKAKRGYAVLKLDKNHVGEIIRLQESLEPVNENEIVLKYKTINGRLFLGAESFFFEEGQDSVYNRAAYGGLRVDNKGQSLLVGLYDKDFRQIKPYRGKQ</sequence>
<proteinExistence type="predicted"/>
<name>A0A412GCL0_BACT4</name>
<reference evidence="2 5" key="2">
    <citation type="submission" date="2021-06" db="EMBL/GenBank/DDBJ databases">
        <title>Interrogation of the integrated mobile genetic elements in gut-associated Bacteroides with a consensus prediction approach.</title>
        <authorList>
            <person name="Campbell D.E."/>
            <person name="Leigh J.R."/>
            <person name="Kim T."/>
            <person name="England W."/>
            <person name="Whitaker R.J."/>
            <person name="Degnan P.H."/>
        </authorList>
    </citation>
    <scope>NUCLEOTIDE SEQUENCE</scope>
    <source>
        <strain evidence="3">VPI-BTDOT2</strain>
        <strain evidence="2 5">WAL8669</strain>
    </source>
</reference>
<accession>A0A412GCL0</accession>
<evidence type="ECO:0000313" key="3">
    <source>
        <dbReference type="EMBL" id="UYU72610.1"/>
    </source>
</evidence>
<organism evidence="1 4">
    <name type="scientific">Bacteroides thetaiotaomicron</name>
    <dbReference type="NCBI Taxonomy" id="818"/>
    <lineage>
        <taxon>Bacteria</taxon>
        <taxon>Pseudomonadati</taxon>
        <taxon>Bacteroidota</taxon>
        <taxon>Bacteroidia</taxon>
        <taxon>Bacteroidales</taxon>
        <taxon>Bacteroidaceae</taxon>
        <taxon>Bacteroides</taxon>
    </lineage>
</organism>
<dbReference type="Proteomes" id="UP001156216">
    <property type="component" value="Chromosome"/>
</dbReference>
<evidence type="ECO:0000313" key="1">
    <source>
        <dbReference type="EMBL" id="KAB4476116.1"/>
    </source>
</evidence>
<gene>
    <name evidence="1" type="ORF">GAN91_21140</name>
    <name evidence="3" type="ORF">KQP59_05760</name>
    <name evidence="2" type="ORF">KQP68_08335</name>
</gene>
<dbReference type="EMBL" id="CP083681">
    <property type="protein sequence ID" value="UYU72610.1"/>
    <property type="molecule type" value="Genomic_DNA"/>
</dbReference>
<dbReference type="EMBL" id="WCRY01000025">
    <property type="protein sequence ID" value="KAB4476116.1"/>
    <property type="molecule type" value="Genomic_DNA"/>
</dbReference>
<dbReference type="InterPro" id="IPR025833">
    <property type="entry name" value="GDYXXLXY"/>
</dbReference>
<dbReference type="RefSeq" id="WP_008763232.1">
    <property type="nucleotide sequence ID" value="NZ_CAXSMB010000009.1"/>
</dbReference>
<dbReference type="OMA" id="FFQEGQG"/>
<dbReference type="GeneID" id="60927813"/>
<dbReference type="EMBL" id="CP083680">
    <property type="protein sequence ID" value="UYU68268.1"/>
    <property type="molecule type" value="Genomic_DNA"/>
</dbReference>
<dbReference type="Proteomes" id="UP000436858">
    <property type="component" value="Unassembled WGS sequence"/>
</dbReference>
<evidence type="ECO:0000313" key="2">
    <source>
        <dbReference type="EMBL" id="UYU68268.1"/>
    </source>
</evidence>
<evidence type="ECO:0000313" key="4">
    <source>
        <dbReference type="Proteomes" id="UP000436858"/>
    </source>
</evidence>
<evidence type="ECO:0000313" key="5">
    <source>
        <dbReference type="Proteomes" id="UP001156218"/>
    </source>
</evidence>
<dbReference type="Pfam" id="PF14345">
    <property type="entry name" value="GDYXXLXY"/>
    <property type="match status" value="1"/>
</dbReference>